<dbReference type="NCBIfam" id="TIGR03843">
    <property type="entry name" value="SCO1664 family protein"/>
    <property type="match status" value="1"/>
</dbReference>
<reference evidence="1 2" key="2">
    <citation type="submission" date="2020-08" db="EMBL/GenBank/DDBJ databases">
        <authorList>
            <person name="Partida-Martinez L."/>
            <person name="Huntemann M."/>
            <person name="Clum A."/>
            <person name="Wang J."/>
            <person name="Palaniappan K."/>
            <person name="Ritter S."/>
            <person name="Chen I.-M."/>
            <person name="Stamatis D."/>
            <person name="Reddy T."/>
            <person name="O'Malley R."/>
            <person name="Daum C."/>
            <person name="Shapiro N."/>
            <person name="Ivanova N."/>
            <person name="Kyrpides N."/>
            <person name="Woyke T."/>
        </authorList>
    </citation>
    <scope>NUCLEOTIDE SEQUENCE [LARGE SCALE GENOMIC DNA]</scope>
    <source>
        <strain evidence="1 2">AS2.23</strain>
    </source>
</reference>
<dbReference type="Proteomes" id="UP000533269">
    <property type="component" value="Unassembled WGS sequence"/>
</dbReference>
<evidence type="ECO:0000313" key="1">
    <source>
        <dbReference type="EMBL" id="MBB2899560.1"/>
    </source>
</evidence>
<reference evidence="1 2" key="1">
    <citation type="submission" date="2020-08" db="EMBL/GenBank/DDBJ databases">
        <title>The Agave Microbiome: Exploring the role of microbial communities in plant adaptations to desert environments.</title>
        <authorList>
            <person name="Partida-Martinez L.P."/>
        </authorList>
    </citation>
    <scope>NUCLEOTIDE SEQUENCE [LARGE SCALE GENOMIC DNA]</scope>
    <source>
        <strain evidence="1 2">AS2.23</strain>
    </source>
</reference>
<evidence type="ECO:0000313" key="2">
    <source>
        <dbReference type="Proteomes" id="UP000533269"/>
    </source>
</evidence>
<proteinExistence type="predicted"/>
<protein>
    <submittedName>
        <fullName evidence="1">Putative repeat protein (TIGR03843 family)</fullName>
    </submittedName>
</protein>
<name>A0A7W4TIK3_KINRA</name>
<sequence>MPVLLRPAGPAGPRLPPRERVPALNATFAGVAEQDALVRLASGEVEIRGRLADASNATLYAVVDGPDGELACVYKPVAGERPLWDFPDGTLARREVASYAVSAATGWHVVPPTVFRDGPLGPGSVQLWLQQDGADPAEPDEVVLPSPGAGLIDIVAPRRVEPGWRTVLEAEDGAGRPVVLVHADDLRLRRIAVLDVVLNNADRKGGHVLPGWSGAVHGVDHGLTFHEEPKLRTVLWGFAGTRLLAEEREVLATLVADLDGPLGELLGELLSVEEVVATLERTERLLQSDRLPRPRGHRTIPWPPF</sequence>
<accession>A0A7W4TIK3</accession>
<dbReference type="EMBL" id="JACHVY010000001">
    <property type="protein sequence ID" value="MBB2899560.1"/>
    <property type="molecule type" value="Genomic_DNA"/>
</dbReference>
<dbReference type="InterPro" id="IPR022292">
    <property type="entry name" value="CHP03843"/>
</dbReference>
<gene>
    <name evidence="1" type="ORF">FHR75_000348</name>
</gene>
<comment type="caution">
    <text evidence="1">The sequence shown here is derived from an EMBL/GenBank/DDBJ whole genome shotgun (WGS) entry which is preliminary data.</text>
</comment>
<dbReference type="AlphaFoldDB" id="A0A7W4TIK3"/>
<organism evidence="1 2">
    <name type="scientific">Kineococcus radiotolerans</name>
    <dbReference type="NCBI Taxonomy" id="131568"/>
    <lineage>
        <taxon>Bacteria</taxon>
        <taxon>Bacillati</taxon>
        <taxon>Actinomycetota</taxon>
        <taxon>Actinomycetes</taxon>
        <taxon>Kineosporiales</taxon>
        <taxon>Kineosporiaceae</taxon>
        <taxon>Kineococcus</taxon>
    </lineage>
</organism>